<gene>
    <name evidence="1" type="ORF">SAC06_02155</name>
</gene>
<dbReference type="PANTHER" id="PTHR40037">
    <property type="entry name" value="PHOSPHOESTERASE YJCG-RELATED"/>
    <property type="match status" value="1"/>
</dbReference>
<keyword evidence="1" id="KW-0436">Ligase</keyword>
<dbReference type="PANTHER" id="PTHR40037:SF1">
    <property type="entry name" value="PHOSPHOESTERASE SAOUHSC_00951-RELATED"/>
    <property type="match status" value="1"/>
</dbReference>
<evidence type="ECO:0000313" key="1">
    <source>
        <dbReference type="EMBL" id="XBW08380.1"/>
    </source>
</evidence>
<dbReference type="EMBL" id="CP138335">
    <property type="protein sequence ID" value="XBW08380.1"/>
    <property type="molecule type" value="Genomic_DNA"/>
</dbReference>
<dbReference type="Gene3D" id="3.90.1140.10">
    <property type="entry name" value="Cyclic phosphodiesterase"/>
    <property type="match status" value="1"/>
</dbReference>
<organism evidence="1">
    <name type="scientific">Scrofimicrobium appendicitidis</name>
    <dbReference type="NCBI Taxonomy" id="3079930"/>
    <lineage>
        <taxon>Bacteria</taxon>
        <taxon>Bacillati</taxon>
        <taxon>Actinomycetota</taxon>
        <taxon>Actinomycetes</taxon>
        <taxon>Actinomycetales</taxon>
        <taxon>Actinomycetaceae</taxon>
        <taxon>Scrofimicrobium</taxon>
    </lineage>
</organism>
<dbReference type="KEGG" id="sapp:SAC06_02155"/>
<dbReference type="InterPro" id="IPR009097">
    <property type="entry name" value="Cyclic_Pdiesterase"/>
</dbReference>
<dbReference type="InterPro" id="IPR050580">
    <property type="entry name" value="2H_phosphoesterase_YjcG-like"/>
</dbReference>
<sequence>MYLPPKTDDQEWLGVLIAIPEPWVTELTAARRELGDPAADCVPAHLTLIPPTPVNVDEREDVFRHLQHVASHFGPFRLSLSGTGTFLPTSPVVFLDVTEGADACMSLADELRSGPLDHQARFPYHPHVTLAHGLPEESLHRARAGWADFEASWMVPGFRLDSVDPNGRYNTRALFDFAL</sequence>
<name>A0AAU7V8F7_9ACTO</name>
<reference evidence="1" key="1">
    <citation type="submission" date="2023-11" db="EMBL/GenBank/DDBJ databases">
        <title>Scrofimicrobium hongkongense sp. nov., isolated from a patient with peritonitis.</title>
        <authorList>
            <person name="Lao H.Y."/>
            <person name="Wong A.Y.P."/>
            <person name="Ng T.L."/>
            <person name="Wong R.Y.L."/>
            <person name="Yau M.C.Y."/>
            <person name="Lam J.Y.W."/>
            <person name="Siu G.K.H."/>
        </authorList>
    </citation>
    <scope>NUCLEOTIDE SEQUENCE</scope>
    <source>
        <strain evidence="1">R131</strain>
    </source>
</reference>
<proteinExistence type="predicted"/>
<dbReference type="RefSeq" id="WP_350258579.1">
    <property type="nucleotide sequence ID" value="NZ_CP138335.1"/>
</dbReference>
<dbReference type="SUPFAM" id="SSF55144">
    <property type="entry name" value="LigT-like"/>
    <property type="match status" value="1"/>
</dbReference>
<dbReference type="AlphaFoldDB" id="A0AAU7V8F7"/>
<dbReference type="Pfam" id="PF13563">
    <property type="entry name" value="2_5_RNA_ligase2"/>
    <property type="match status" value="1"/>
</dbReference>
<protein>
    <submittedName>
        <fullName evidence="1">2'-5' RNA ligase family protein</fullName>
    </submittedName>
</protein>
<dbReference type="GO" id="GO:0016874">
    <property type="term" value="F:ligase activity"/>
    <property type="evidence" value="ECO:0007669"/>
    <property type="project" value="UniProtKB-KW"/>
</dbReference>
<accession>A0AAU7V8F7</accession>